<dbReference type="KEGG" id="cate:C2869_17475"/>
<accession>A0A2S0VVA4</accession>
<feature type="domain" description="DUF4340" evidence="1">
    <location>
        <begin position="68"/>
        <end position="239"/>
    </location>
</feature>
<dbReference type="OrthoDB" id="6384455at2"/>
<reference evidence="2 3" key="1">
    <citation type="submission" date="2018-01" db="EMBL/GenBank/DDBJ databases">
        <title>Genome sequence of a Cantenovulum-like bacteria.</title>
        <authorList>
            <person name="Tan W.R."/>
            <person name="Lau N.-S."/>
            <person name="Go F."/>
            <person name="Amirul A.-A.A."/>
        </authorList>
    </citation>
    <scope>NUCLEOTIDE SEQUENCE [LARGE SCALE GENOMIC DNA]</scope>
    <source>
        <strain evidence="2 3">CCB-QB4</strain>
    </source>
</reference>
<dbReference type="AlphaFoldDB" id="A0A2S0VVA4"/>
<evidence type="ECO:0000259" key="1">
    <source>
        <dbReference type="Pfam" id="PF14238"/>
    </source>
</evidence>
<proteinExistence type="predicted"/>
<name>A0A2S0VVA4_9ALTE</name>
<dbReference type="RefSeq" id="WP_108604167.1">
    <property type="nucleotide sequence ID" value="NZ_CP026604.1"/>
</dbReference>
<evidence type="ECO:0000313" key="3">
    <source>
        <dbReference type="Proteomes" id="UP000244441"/>
    </source>
</evidence>
<gene>
    <name evidence="2" type="ORF">C2869_17475</name>
</gene>
<keyword evidence="3" id="KW-1185">Reference proteome</keyword>
<dbReference type="Pfam" id="PF14238">
    <property type="entry name" value="DUF4340"/>
    <property type="match status" value="1"/>
</dbReference>
<dbReference type="EMBL" id="CP026604">
    <property type="protein sequence ID" value="AWB68102.1"/>
    <property type="molecule type" value="Genomic_DNA"/>
</dbReference>
<sequence>MNKNIVLLLVGVLVAVVAAVVSQSGKPDSSAQQQTLLSDFDVNQLQQVKFIKAGDQLVLDAEKQGDKWQVNNLDGYPLNVADLSKFVQELVDSKLVEKKTANASKHARLGLTAINDSDSEATLLHLVSEGKSIDLLLGNFAKGNGRYVRFADQDQTWLIDKQLYTPSSAANWIDKKLFNDFTMADIKRLELAGEEGFVLNKADKEQADFNLESVPSERTAKSSSELASLSSSIGGLRMDAPRLLDSQLWQNDSVKSLKVSLFNGVDYQLKLVNSTDADSDENWLSVVASGTDEASNVIAQQYNDNYGKWQYALPSYTFDSLDKSIEDMLEPLAETSE</sequence>
<dbReference type="Proteomes" id="UP000244441">
    <property type="component" value="Chromosome"/>
</dbReference>
<organism evidence="2 3">
    <name type="scientific">Saccharobesus litoralis</name>
    <dbReference type="NCBI Taxonomy" id="2172099"/>
    <lineage>
        <taxon>Bacteria</taxon>
        <taxon>Pseudomonadati</taxon>
        <taxon>Pseudomonadota</taxon>
        <taxon>Gammaproteobacteria</taxon>
        <taxon>Alteromonadales</taxon>
        <taxon>Alteromonadaceae</taxon>
        <taxon>Saccharobesus</taxon>
    </lineage>
</organism>
<evidence type="ECO:0000313" key="2">
    <source>
        <dbReference type="EMBL" id="AWB68102.1"/>
    </source>
</evidence>
<dbReference type="InterPro" id="IPR025641">
    <property type="entry name" value="DUF4340"/>
</dbReference>
<protein>
    <recommendedName>
        <fullName evidence="1">DUF4340 domain-containing protein</fullName>
    </recommendedName>
</protein>